<protein>
    <submittedName>
        <fullName evidence="3">Acetyl-CoA carboxylase biotin carboxyl carrier protein subunit</fullName>
    </submittedName>
</protein>
<dbReference type="Pfam" id="PF00364">
    <property type="entry name" value="Biotin_lipoyl"/>
    <property type="match status" value="1"/>
</dbReference>
<dbReference type="AlphaFoldDB" id="A0A838ZQR3"/>
<dbReference type="Gene3D" id="2.40.50.100">
    <property type="match status" value="1"/>
</dbReference>
<dbReference type="Proteomes" id="UP000552241">
    <property type="component" value="Unassembled WGS sequence"/>
</dbReference>
<dbReference type="PANTHER" id="PTHR45266">
    <property type="entry name" value="OXALOACETATE DECARBOXYLASE ALPHA CHAIN"/>
    <property type="match status" value="1"/>
</dbReference>
<dbReference type="RefSeq" id="WP_182041816.1">
    <property type="nucleotide sequence ID" value="NZ_JACDZE010000001.1"/>
</dbReference>
<sequence length="160" mass="17886">MNTYKVSVDDQFSFDLSEQNSESLDCIQLTDNQFQILKNHTSFTATIISEDFLNRKYKVNVNGNEYEVSIANHLDQLIKEMGFEVGAGKLVNAIKAPMPGLVLNINVEVGQEVEENDSLLVLEAMKMENNFASPRAGKIKSILVEKGQAVDKGQLLIEFE</sequence>
<evidence type="ECO:0000256" key="1">
    <source>
        <dbReference type="ARBA" id="ARBA00023267"/>
    </source>
</evidence>
<organism evidence="3 4">
    <name type="scientific">Moheibacter lacus</name>
    <dbReference type="NCBI Taxonomy" id="2745851"/>
    <lineage>
        <taxon>Bacteria</taxon>
        <taxon>Pseudomonadati</taxon>
        <taxon>Bacteroidota</taxon>
        <taxon>Flavobacteriia</taxon>
        <taxon>Flavobacteriales</taxon>
        <taxon>Weeksellaceae</taxon>
        <taxon>Moheibacter</taxon>
    </lineage>
</organism>
<comment type="caution">
    <text evidence="3">The sequence shown here is derived from an EMBL/GenBank/DDBJ whole genome shotgun (WGS) entry which is preliminary data.</text>
</comment>
<evidence type="ECO:0000259" key="2">
    <source>
        <dbReference type="PROSITE" id="PS50968"/>
    </source>
</evidence>
<dbReference type="PANTHER" id="PTHR45266:SF3">
    <property type="entry name" value="OXALOACETATE DECARBOXYLASE ALPHA CHAIN"/>
    <property type="match status" value="1"/>
</dbReference>
<keyword evidence="4" id="KW-1185">Reference proteome</keyword>
<dbReference type="InterPro" id="IPR000089">
    <property type="entry name" value="Biotin_lipoyl"/>
</dbReference>
<evidence type="ECO:0000313" key="4">
    <source>
        <dbReference type="Proteomes" id="UP000552241"/>
    </source>
</evidence>
<dbReference type="PROSITE" id="PS50968">
    <property type="entry name" value="BIOTINYL_LIPOYL"/>
    <property type="match status" value="1"/>
</dbReference>
<dbReference type="FunFam" id="2.40.50.100:FF:000003">
    <property type="entry name" value="Acetyl-CoA carboxylase biotin carboxyl carrier protein"/>
    <property type="match status" value="1"/>
</dbReference>
<dbReference type="InterPro" id="IPR050709">
    <property type="entry name" value="Biotin_Carboxyl_Carrier/Decarb"/>
</dbReference>
<dbReference type="EMBL" id="JACDZE010000001">
    <property type="protein sequence ID" value="MBA5628203.1"/>
    <property type="molecule type" value="Genomic_DNA"/>
</dbReference>
<dbReference type="CDD" id="cd06850">
    <property type="entry name" value="biotinyl_domain"/>
    <property type="match status" value="1"/>
</dbReference>
<proteinExistence type="predicted"/>
<name>A0A838ZQR3_9FLAO</name>
<evidence type="ECO:0000313" key="3">
    <source>
        <dbReference type="EMBL" id="MBA5628203.1"/>
    </source>
</evidence>
<accession>A0A838ZQR3</accession>
<dbReference type="InterPro" id="IPR011053">
    <property type="entry name" value="Single_hybrid_motif"/>
</dbReference>
<reference evidence="3 4" key="1">
    <citation type="submission" date="2020-07" db="EMBL/GenBank/DDBJ databases">
        <title>Moheibacter lacus sp. nov., a member of the family Flavobacteriaceae isolated from freshwater lake sediment.</title>
        <authorList>
            <person name="Liu Y."/>
        </authorList>
    </citation>
    <scope>NUCLEOTIDE SEQUENCE [LARGE SCALE GENOMIC DNA]</scope>
    <source>
        <strain evidence="3 4">BDHS18</strain>
    </source>
</reference>
<gene>
    <name evidence="3" type="ORF">HU137_00295</name>
</gene>
<keyword evidence="1" id="KW-0092">Biotin</keyword>
<dbReference type="SUPFAM" id="SSF51230">
    <property type="entry name" value="Single hybrid motif"/>
    <property type="match status" value="1"/>
</dbReference>
<feature type="domain" description="Lipoyl-binding" evidence="2">
    <location>
        <begin position="82"/>
        <end position="160"/>
    </location>
</feature>